<accession>A0AAD9ZJV5</accession>
<evidence type="ECO:0000313" key="3">
    <source>
        <dbReference type="EMBL" id="KAK3179432.1"/>
    </source>
</evidence>
<keyword evidence="4" id="KW-1185">Reference proteome</keyword>
<keyword evidence="2" id="KW-0732">Signal</keyword>
<evidence type="ECO:0000256" key="1">
    <source>
        <dbReference type="SAM" id="MobiDB-lite"/>
    </source>
</evidence>
<feature type="region of interest" description="Disordered" evidence="1">
    <location>
        <begin position="64"/>
        <end position="97"/>
    </location>
</feature>
<feature type="signal peptide" evidence="2">
    <location>
        <begin position="1"/>
        <end position="20"/>
    </location>
</feature>
<reference evidence="3" key="1">
    <citation type="submission" date="2022-11" db="EMBL/GenBank/DDBJ databases">
        <title>Chromosomal genome sequence assembly and mating type (MAT) locus characterization of the leprose asexual lichenized fungus Lepraria neglecta (Nyl.) Erichsen.</title>
        <authorList>
            <person name="Allen J.L."/>
            <person name="Pfeffer B."/>
        </authorList>
    </citation>
    <scope>NUCLEOTIDE SEQUENCE</scope>
    <source>
        <strain evidence="3">Allen 5258</strain>
    </source>
</reference>
<name>A0AAD9ZJV5_9LECA</name>
<feature type="compositionally biased region" description="Acidic residues" evidence="1">
    <location>
        <begin position="64"/>
        <end position="79"/>
    </location>
</feature>
<proteinExistence type="predicted"/>
<evidence type="ECO:0000313" key="4">
    <source>
        <dbReference type="Proteomes" id="UP001276659"/>
    </source>
</evidence>
<protein>
    <submittedName>
        <fullName evidence="3">Uncharacterized protein</fullName>
    </submittedName>
</protein>
<dbReference type="AlphaFoldDB" id="A0AAD9ZJV5"/>
<evidence type="ECO:0000256" key="2">
    <source>
        <dbReference type="SAM" id="SignalP"/>
    </source>
</evidence>
<dbReference type="Proteomes" id="UP001276659">
    <property type="component" value="Unassembled WGS sequence"/>
</dbReference>
<dbReference type="EMBL" id="JASNWA010000002">
    <property type="protein sequence ID" value="KAK3179432.1"/>
    <property type="molecule type" value="Genomic_DNA"/>
</dbReference>
<comment type="caution">
    <text evidence="3">The sequence shown here is derived from an EMBL/GenBank/DDBJ whole genome shotgun (WGS) entry which is preliminary data.</text>
</comment>
<feature type="chain" id="PRO_5042214942" evidence="2">
    <location>
        <begin position="21"/>
        <end position="181"/>
    </location>
</feature>
<organism evidence="3 4">
    <name type="scientific">Lepraria neglecta</name>
    <dbReference type="NCBI Taxonomy" id="209136"/>
    <lineage>
        <taxon>Eukaryota</taxon>
        <taxon>Fungi</taxon>
        <taxon>Dikarya</taxon>
        <taxon>Ascomycota</taxon>
        <taxon>Pezizomycotina</taxon>
        <taxon>Lecanoromycetes</taxon>
        <taxon>OSLEUM clade</taxon>
        <taxon>Lecanoromycetidae</taxon>
        <taxon>Lecanorales</taxon>
        <taxon>Lecanorineae</taxon>
        <taxon>Stereocaulaceae</taxon>
        <taxon>Lepraria</taxon>
    </lineage>
</organism>
<gene>
    <name evidence="3" type="ORF">OEA41_005554</name>
</gene>
<sequence>MVVTANTLALCASLASLAIAMPLRPSDYLAKLQLNMEGPTLHRKKQIKRENVNSFGVATWSEYDADTEGGDESDDDSGIDSDNPGAPHSSVRSTMESSADDAFHGAVVLEATVAAAARPRVIRVGRATSQGRRITIPGGGVAQTRTMELDDTGRAPQQIGCWPKREARIWSSLYGNEKMIL</sequence>